<proteinExistence type="predicted"/>
<organism evidence="2">
    <name type="scientific">Solanum chacoense</name>
    <name type="common">Chaco potato</name>
    <dbReference type="NCBI Taxonomy" id="4108"/>
    <lineage>
        <taxon>Eukaryota</taxon>
        <taxon>Viridiplantae</taxon>
        <taxon>Streptophyta</taxon>
        <taxon>Embryophyta</taxon>
        <taxon>Tracheophyta</taxon>
        <taxon>Spermatophyta</taxon>
        <taxon>Magnoliopsida</taxon>
        <taxon>eudicotyledons</taxon>
        <taxon>Gunneridae</taxon>
        <taxon>Pentapetalae</taxon>
        <taxon>asterids</taxon>
        <taxon>lamiids</taxon>
        <taxon>Solanales</taxon>
        <taxon>Solanaceae</taxon>
        <taxon>Solanoideae</taxon>
        <taxon>Solaneae</taxon>
        <taxon>Solanum</taxon>
    </lineage>
</organism>
<accession>A0A0V0H795</accession>
<feature type="region of interest" description="Disordered" evidence="1">
    <location>
        <begin position="48"/>
        <end position="71"/>
    </location>
</feature>
<dbReference type="AlphaFoldDB" id="A0A0V0H795"/>
<evidence type="ECO:0000256" key="1">
    <source>
        <dbReference type="SAM" id="MobiDB-lite"/>
    </source>
</evidence>
<sequence>MEYDSLSRCLGGEMVDTQDSNLMLKSRTETEISRTLTIAREFITILHPENQPHSDHQPLDSMEKKRDGSSPKFFMNKKFIWSQRFGHP</sequence>
<name>A0A0V0H795_SOLCH</name>
<reference evidence="2" key="1">
    <citation type="submission" date="2015-12" db="EMBL/GenBank/DDBJ databases">
        <title>Gene expression during late stages of embryo sac development: a critical building block for successful pollen-pistil interactions.</title>
        <authorList>
            <person name="Liu Y."/>
            <person name="Joly V."/>
            <person name="Sabar M."/>
            <person name="Matton D.P."/>
        </authorList>
    </citation>
    <scope>NUCLEOTIDE SEQUENCE</scope>
</reference>
<evidence type="ECO:0000313" key="2">
    <source>
        <dbReference type="EMBL" id="JAP15414.1"/>
    </source>
</evidence>
<feature type="compositionally biased region" description="Basic and acidic residues" evidence="1">
    <location>
        <begin position="50"/>
        <end position="69"/>
    </location>
</feature>
<dbReference type="EMBL" id="GEDG01025198">
    <property type="protein sequence ID" value="JAP15414.1"/>
    <property type="molecule type" value="Transcribed_RNA"/>
</dbReference>
<protein>
    <submittedName>
        <fullName evidence="2">Putative ovule protein</fullName>
    </submittedName>
</protein>